<keyword evidence="1" id="KW-0812">Transmembrane</keyword>
<dbReference type="Pfam" id="PF07732">
    <property type="entry name" value="Cu-oxidase_3"/>
    <property type="match status" value="1"/>
</dbReference>
<dbReference type="AlphaFoldDB" id="A0A3B1AAQ8"/>
<organism evidence="3">
    <name type="scientific">hydrothermal vent metagenome</name>
    <dbReference type="NCBI Taxonomy" id="652676"/>
    <lineage>
        <taxon>unclassified sequences</taxon>
        <taxon>metagenomes</taxon>
        <taxon>ecological metagenomes</taxon>
    </lineage>
</organism>
<gene>
    <name evidence="3" type="ORF">MNBD_GAMMA20-16</name>
</gene>
<dbReference type="EMBL" id="UOFU01000294">
    <property type="protein sequence ID" value="VAX02809.1"/>
    <property type="molecule type" value="Genomic_DNA"/>
</dbReference>
<feature type="non-terminal residue" evidence="3">
    <location>
        <position position="96"/>
    </location>
</feature>
<evidence type="ECO:0000256" key="1">
    <source>
        <dbReference type="SAM" id="Phobius"/>
    </source>
</evidence>
<keyword evidence="1" id="KW-1133">Transmembrane helix</keyword>
<dbReference type="InterPro" id="IPR011707">
    <property type="entry name" value="Cu-oxidase-like_N"/>
</dbReference>
<feature type="transmembrane region" description="Helical" evidence="1">
    <location>
        <begin position="6"/>
        <end position="26"/>
    </location>
</feature>
<evidence type="ECO:0000313" key="3">
    <source>
        <dbReference type="EMBL" id="VAX02809.1"/>
    </source>
</evidence>
<sequence length="96" mass="10477">MAENPGKNIFGFAMIVFFVIALAGCLHEDDSEEAFGLQVAEDINPHPDIVEINLEAREDYVEMIPGVPSKVYTYNGSVPGPLIRGNVGDTLIVHFT</sequence>
<dbReference type="InterPro" id="IPR008972">
    <property type="entry name" value="Cupredoxin"/>
</dbReference>
<protein>
    <submittedName>
        <fullName evidence="3">Multicopper oxidase</fullName>
    </submittedName>
</protein>
<dbReference type="Gene3D" id="2.60.40.420">
    <property type="entry name" value="Cupredoxins - blue copper proteins"/>
    <property type="match status" value="1"/>
</dbReference>
<keyword evidence="1" id="KW-0472">Membrane</keyword>
<accession>A0A3B1AAQ8</accession>
<name>A0A3B1AAQ8_9ZZZZ</name>
<dbReference type="GO" id="GO:0005507">
    <property type="term" value="F:copper ion binding"/>
    <property type="evidence" value="ECO:0007669"/>
    <property type="project" value="InterPro"/>
</dbReference>
<dbReference type="PROSITE" id="PS51257">
    <property type="entry name" value="PROKAR_LIPOPROTEIN"/>
    <property type="match status" value="1"/>
</dbReference>
<proteinExistence type="predicted"/>
<evidence type="ECO:0000259" key="2">
    <source>
        <dbReference type="Pfam" id="PF07732"/>
    </source>
</evidence>
<dbReference type="SUPFAM" id="SSF49503">
    <property type="entry name" value="Cupredoxins"/>
    <property type="match status" value="1"/>
</dbReference>
<reference evidence="3" key="1">
    <citation type="submission" date="2018-06" db="EMBL/GenBank/DDBJ databases">
        <authorList>
            <person name="Zhirakovskaya E."/>
        </authorList>
    </citation>
    <scope>NUCLEOTIDE SEQUENCE</scope>
</reference>
<feature type="domain" description="Plastocyanin-like" evidence="2">
    <location>
        <begin position="58"/>
        <end position="96"/>
    </location>
</feature>